<dbReference type="RefSeq" id="WP_186458493.1">
    <property type="nucleotide sequence ID" value="NZ_VIWP01000016.1"/>
</dbReference>
<dbReference type="PROSITE" id="PS50928">
    <property type="entry name" value="ABC_TM1"/>
    <property type="match status" value="1"/>
</dbReference>
<dbReference type="PANTHER" id="PTHR30614">
    <property type="entry name" value="MEMBRANE COMPONENT OF AMINO ACID ABC TRANSPORTER"/>
    <property type="match status" value="1"/>
</dbReference>
<keyword evidence="7 9" id="KW-1133">Transmembrane helix</keyword>
<comment type="caution">
    <text evidence="11">The sequence shown here is derived from an EMBL/GenBank/DDBJ whole genome shotgun (WGS) entry which is preliminary data.</text>
</comment>
<feature type="transmembrane region" description="Helical" evidence="9">
    <location>
        <begin position="236"/>
        <end position="258"/>
    </location>
</feature>
<accession>A0A561Q143</accession>
<evidence type="ECO:0000256" key="1">
    <source>
        <dbReference type="ARBA" id="ARBA00004429"/>
    </source>
</evidence>
<evidence type="ECO:0000256" key="2">
    <source>
        <dbReference type="ARBA" id="ARBA00010072"/>
    </source>
</evidence>
<feature type="transmembrane region" description="Helical" evidence="9">
    <location>
        <begin position="7"/>
        <end position="27"/>
    </location>
</feature>
<feature type="transmembrane region" description="Helical" evidence="9">
    <location>
        <begin position="202"/>
        <end position="224"/>
    </location>
</feature>
<dbReference type="GO" id="GO:0022857">
    <property type="term" value="F:transmembrane transporter activity"/>
    <property type="evidence" value="ECO:0007669"/>
    <property type="project" value="InterPro"/>
</dbReference>
<evidence type="ECO:0000313" key="11">
    <source>
        <dbReference type="EMBL" id="TWF44076.1"/>
    </source>
</evidence>
<proteinExistence type="inferred from homology"/>
<name>A0A561Q143_9HYPH</name>
<dbReference type="PANTHER" id="PTHR30614:SF0">
    <property type="entry name" value="L-CYSTINE TRANSPORT SYSTEM PERMEASE PROTEIN TCYL"/>
    <property type="match status" value="1"/>
</dbReference>
<protein>
    <submittedName>
        <fullName evidence="11">Polar amino acid transport system permease protein</fullName>
    </submittedName>
</protein>
<comment type="similarity">
    <text evidence="2">Belongs to the binding-protein-dependent transport system permease family. HisMQ subfamily.</text>
</comment>
<dbReference type="InterPro" id="IPR035906">
    <property type="entry name" value="MetI-like_sf"/>
</dbReference>
<dbReference type="InterPro" id="IPR043429">
    <property type="entry name" value="ArtM/GltK/GlnP/TcyL/YhdX-like"/>
</dbReference>
<feature type="transmembrane region" description="Helical" evidence="9">
    <location>
        <begin position="107"/>
        <end position="131"/>
    </location>
</feature>
<evidence type="ECO:0000256" key="8">
    <source>
        <dbReference type="ARBA" id="ARBA00023136"/>
    </source>
</evidence>
<keyword evidence="6" id="KW-0029">Amino-acid transport</keyword>
<dbReference type="InterPro" id="IPR000515">
    <property type="entry name" value="MetI-like"/>
</dbReference>
<dbReference type="CDD" id="cd06261">
    <property type="entry name" value="TM_PBP2"/>
    <property type="match status" value="1"/>
</dbReference>
<evidence type="ECO:0000259" key="10">
    <source>
        <dbReference type="PROSITE" id="PS50928"/>
    </source>
</evidence>
<dbReference type="NCBIfam" id="TIGR01726">
    <property type="entry name" value="HEQRo_perm_3TM"/>
    <property type="match status" value="1"/>
</dbReference>
<keyword evidence="5 9" id="KW-0812">Transmembrane</keyword>
<keyword evidence="4" id="KW-1003">Cell membrane</keyword>
<comment type="subcellular location">
    <subcellularLocation>
        <location evidence="1">Cell inner membrane</location>
        <topology evidence="1">Multi-pass membrane protein</topology>
    </subcellularLocation>
    <subcellularLocation>
        <location evidence="9">Cell membrane</location>
        <topology evidence="9">Multi-pass membrane protein</topology>
    </subcellularLocation>
</comment>
<gene>
    <name evidence="11" type="ORF">FHW37_11680</name>
</gene>
<dbReference type="Gene3D" id="1.10.3720.10">
    <property type="entry name" value="MetI-like"/>
    <property type="match status" value="1"/>
</dbReference>
<organism evidence="11 12">
    <name type="scientific">Neorhizobium alkalisoli</name>
    <dbReference type="NCBI Taxonomy" id="528178"/>
    <lineage>
        <taxon>Bacteria</taxon>
        <taxon>Pseudomonadati</taxon>
        <taxon>Pseudomonadota</taxon>
        <taxon>Alphaproteobacteria</taxon>
        <taxon>Hyphomicrobiales</taxon>
        <taxon>Rhizobiaceae</taxon>
        <taxon>Rhizobium/Agrobacterium group</taxon>
        <taxon>Neorhizobium</taxon>
    </lineage>
</organism>
<feature type="transmembrane region" description="Helical" evidence="9">
    <location>
        <begin position="59"/>
        <end position="86"/>
    </location>
</feature>
<evidence type="ECO:0000256" key="5">
    <source>
        <dbReference type="ARBA" id="ARBA00022692"/>
    </source>
</evidence>
<dbReference type="GO" id="GO:0006865">
    <property type="term" value="P:amino acid transport"/>
    <property type="evidence" value="ECO:0007669"/>
    <property type="project" value="UniProtKB-KW"/>
</dbReference>
<evidence type="ECO:0000256" key="7">
    <source>
        <dbReference type="ARBA" id="ARBA00022989"/>
    </source>
</evidence>
<dbReference type="AlphaFoldDB" id="A0A561Q143"/>
<feature type="domain" description="ABC transmembrane type-1" evidence="10">
    <location>
        <begin position="59"/>
        <end position="255"/>
    </location>
</feature>
<keyword evidence="12" id="KW-1185">Reference proteome</keyword>
<dbReference type="SUPFAM" id="SSF161098">
    <property type="entry name" value="MetI-like"/>
    <property type="match status" value="1"/>
</dbReference>
<dbReference type="Pfam" id="PF00528">
    <property type="entry name" value="BPD_transp_1"/>
    <property type="match status" value="1"/>
</dbReference>
<dbReference type="InterPro" id="IPR010065">
    <property type="entry name" value="AA_ABC_transptr_permease_3TM"/>
</dbReference>
<sequence>MNSEFRTFALGIIGVPLCLIGLLAMIYGDRTGATLAFIADRTPMLLTGSPDFSSLQGGFIANIGMSLAAMAIAGALGIILGIGLIAEFWPTRLLSGFVMNVLRNSPWLVVLYAMLYLLPFEMKIFGVWITISPVVKSIAGLSLPVAANIAEIFRGGIEAIPTGQWESARSLGYRRLQILRYIVLPQALPLMIPNLMTIYAMLFIGTSLVVVTGASDVLFVGRTIIETAGSSTASAIYIYILFLFFLFAFPIAILTRWLERRIGTVSP</sequence>
<keyword evidence="8 9" id="KW-0472">Membrane</keyword>
<dbReference type="GO" id="GO:0043190">
    <property type="term" value="C:ATP-binding cassette (ABC) transporter complex"/>
    <property type="evidence" value="ECO:0007669"/>
    <property type="project" value="InterPro"/>
</dbReference>
<evidence type="ECO:0000313" key="12">
    <source>
        <dbReference type="Proteomes" id="UP000320653"/>
    </source>
</evidence>
<evidence type="ECO:0000256" key="4">
    <source>
        <dbReference type="ARBA" id="ARBA00022475"/>
    </source>
</evidence>
<evidence type="ECO:0000256" key="9">
    <source>
        <dbReference type="RuleBase" id="RU363032"/>
    </source>
</evidence>
<dbReference type="EMBL" id="VIWP01000016">
    <property type="protein sequence ID" value="TWF44076.1"/>
    <property type="molecule type" value="Genomic_DNA"/>
</dbReference>
<reference evidence="11 12" key="1">
    <citation type="submission" date="2019-06" db="EMBL/GenBank/DDBJ databases">
        <title>Sorghum-associated microbial communities from plants grown in Nebraska, USA.</title>
        <authorList>
            <person name="Schachtman D."/>
        </authorList>
    </citation>
    <scope>NUCLEOTIDE SEQUENCE [LARGE SCALE GENOMIC DNA]</scope>
    <source>
        <strain evidence="11 12">1225</strain>
    </source>
</reference>
<keyword evidence="3 9" id="KW-0813">Transport</keyword>
<dbReference type="Proteomes" id="UP000320653">
    <property type="component" value="Unassembled WGS sequence"/>
</dbReference>
<evidence type="ECO:0000256" key="6">
    <source>
        <dbReference type="ARBA" id="ARBA00022970"/>
    </source>
</evidence>
<evidence type="ECO:0000256" key="3">
    <source>
        <dbReference type="ARBA" id="ARBA00022448"/>
    </source>
</evidence>